<keyword evidence="3" id="KW-0804">Transcription</keyword>
<evidence type="ECO:0000259" key="5">
    <source>
        <dbReference type="PROSITE" id="PS50949"/>
    </source>
</evidence>
<dbReference type="Gene3D" id="1.10.10.10">
    <property type="entry name" value="Winged helix-like DNA-binding domain superfamily/Winged helix DNA-binding domain"/>
    <property type="match status" value="1"/>
</dbReference>
<dbReference type="InterPro" id="IPR000524">
    <property type="entry name" value="Tscrpt_reg_HTH_GntR"/>
</dbReference>
<feature type="domain" description="HTH gntR-type" evidence="5">
    <location>
        <begin position="1"/>
        <end position="68"/>
    </location>
</feature>
<name>A0ABN2MKG4_9PSEU</name>
<comment type="caution">
    <text evidence="6">The sequence shown here is derived from an EMBL/GenBank/DDBJ whole genome shotgun (WGS) entry which is preliminary data.</text>
</comment>
<dbReference type="Pfam" id="PF00392">
    <property type="entry name" value="GntR"/>
    <property type="match status" value="1"/>
</dbReference>
<dbReference type="Gene3D" id="1.20.120.530">
    <property type="entry name" value="GntR ligand-binding domain-like"/>
    <property type="match status" value="1"/>
</dbReference>
<dbReference type="Proteomes" id="UP001500449">
    <property type="component" value="Unassembled WGS sequence"/>
</dbReference>
<dbReference type="SUPFAM" id="SSF46785">
    <property type="entry name" value="Winged helix' DNA-binding domain"/>
    <property type="match status" value="1"/>
</dbReference>
<dbReference type="InterPro" id="IPR011711">
    <property type="entry name" value="GntR_C"/>
</dbReference>
<organism evidence="6 7">
    <name type="scientific">Pseudonocardia ailaonensis</name>
    <dbReference type="NCBI Taxonomy" id="367279"/>
    <lineage>
        <taxon>Bacteria</taxon>
        <taxon>Bacillati</taxon>
        <taxon>Actinomycetota</taxon>
        <taxon>Actinomycetes</taxon>
        <taxon>Pseudonocardiales</taxon>
        <taxon>Pseudonocardiaceae</taxon>
        <taxon>Pseudonocardia</taxon>
    </lineage>
</organism>
<reference evidence="6 7" key="1">
    <citation type="journal article" date="2019" name="Int. J. Syst. Evol. Microbiol.">
        <title>The Global Catalogue of Microorganisms (GCM) 10K type strain sequencing project: providing services to taxonomists for standard genome sequencing and annotation.</title>
        <authorList>
            <consortium name="The Broad Institute Genomics Platform"/>
            <consortium name="The Broad Institute Genome Sequencing Center for Infectious Disease"/>
            <person name="Wu L."/>
            <person name="Ma J."/>
        </authorList>
    </citation>
    <scope>NUCLEOTIDE SEQUENCE [LARGE SCALE GENOMIC DNA]</scope>
    <source>
        <strain evidence="6 7">JCM 16009</strain>
    </source>
</reference>
<dbReference type="SMART" id="SM00345">
    <property type="entry name" value="HTH_GNTR"/>
    <property type="match status" value="1"/>
</dbReference>
<dbReference type="PANTHER" id="PTHR43537">
    <property type="entry name" value="TRANSCRIPTIONAL REGULATOR, GNTR FAMILY"/>
    <property type="match status" value="1"/>
</dbReference>
<dbReference type="SUPFAM" id="SSF48008">
    <property type="entry name" value="GntR ligand-binding domain-like"/>
    <property type="match status" value="1"/>
</dbReference>
<dbReference type="EMBL" id="BAAAQK010000001">
    <property type="protein sequence ID" value="GAA1827324.1"/>
    <property type="molecule type" value="Genomic_DNA"/>
</dbReference>
<evidence type="ECO:0000256" key="3">
    <source>
        <dbReference type="ARBA" id="ARBA00023163"/>
    </source>
</evidence>
<proteinExistence type="predicted"/>
<dbReference type="PANTHER" id="PTHR43537:SF24">
    <property type="entry name" value="GLUCONATE OPERON TRANSCRIPTIONAL REPRESSOR"/>
    <property type="match status" value="1"/>
</dbReference>
<evidence type="ECO:0000313" key="7">
    <source>
        <dbReference type="Proteomes" id="UP001500449"/>
    </source>
</evidence>
<dbReference type="CDD" id="cd07377">
    <property type="entry name" value="WHTH_GntR"/>
    <property type="match status" value="1"/>
</dbReference>
<evidence type="ECO:0000256" key="2">
    <source>
        <dbReference type="ARBA" id="ARBA00023125"/>
    </source>
</evidence>
<sequence>MSARARAAEAIRSGILTGKYPPGSRIGEDVVAEEIGTSRTPVREALHSLSVEGLVTLVRHRGAVVTDWGPEEYDDLLTIRALLEGAAARFAATRADAADIAELTRIVDEMSRPDCARADAARLGGEFNSALQAAARSPRLASIAEHLGRTAWIVHLFDRYTDDDIRYSVLQHREIVEAVRARDPGWAEAARTSNILRSRRFYPGSPVAAPEPGDEDPAPRG</sequence>
<gene>
    <name evidence="6" type="ORF">GCM10009836_01250</name>
</gene>
<evidence type="ECO:0000256" key="4">
    <source>
        <dbReference type="SAM" id="MobiDB-lite"/>
    </source>
</evidence>
<dbReference type="InterPro" id="IPR008920">
    <property type="entry name" value="TF_FadR/GntR_C"/>
</dbReference>
<feature type="region of interest" description="Disordered" evidence="4">
    <location>
        <begin position="201"/>
        <end position="221"/>
    </location>
</feature>
<accession>A0ABN2MKG4</accession>
<keyword evidence="1" id="KW-0805">Transcription regulation</keyword>
<dbReference type="RefSeq" id="WP_344411500.1">
    <property type="nucleotide sequence ID" value="NZ_BAAAQK010000001.1"/>
</dbReference>
<keyword evidence="7" id="KW-1185">Reference proteome</keyword>
<evidence type="ECO:0000313" key="6">
    <source>
        <dbReference type="EMBL" id="GAA1827324.1"/>
    </source>
</evidence>
<dbReference type="SMART" id="SM00895">
    <property type="entry name" value="FCD"/>
    <property type="match status" value="1"/>
</dbReference>
<protein>
    <submittedName>
        <fullName evidence="6">GntR family transcriptional regulator</fullName>
    </submittedName>
</protein>
<feature type="compositionally biased region" description="Acidic residues" evidence="4">
    <location>
        <begin position="212"/>
        <end position="221"/>
    </location>
</feature>
<keyword evidence="2" id="KW-0238">DNA-binding</keyword>
<dbReference type="PROSITE" id="PS50949">
    <property type="entry name" value="HTH_GNTR"/>
    <property type="match status" value="1"/>
</dbReference>
<dbReference type="InterPro" id="IPR036390">
    <property type="entry name" value="WH_DNA-bd_sf"/>
</dbReference>
<dbReference type="Pfam" id="PF07729">
    <property type="entry name" value="FCD"/>
    <property type="match status" value="1"/>
</dbReference>
<evidence type="ECO:0000256" key="1">
    <source>
        <dbReference type="ARBA" id="ARBA00023015"/>
    </source>
</evidence>
<dbReference type="InterPro" id="IPR036388">
    <property type="entry name" value="WH-like_DNA-bd_sf"/>
</dbReference>